<keyword evidence="1" id="KW-0732">Signal</keyword>
<feature type="domain" description="AB hydrolase-1" evidence="2">
    <location>
        <begin position="54"/>
        <end position="291"/>
    </location>
</feature>
<evidence type="ECO:0000256" key="1">
    <source>
        <dbReference type="SAM" id="SignalP"/>
    </source>
</evidence>
<keyword evidence="3" id="KW-0378">Hydrolase</keyword>
<dbReference type="InterPro" id="IPR029058">
    <property type="entry name" value="AB_hydrolase_fold"/>
</dbReference>
<evidence type="ECO:0000313" key="3">
    <source>
        <dbReference type="EMBL" id="MFC3812177.1"/>
    </source>
</evidence>
<sequence length="308" mass="35015">MKSFRITLFLFFLFQYYSFAQNPLSKGEHYANINGLKLHYVVSGKGPICIFPTPGWGPNLDAYKNSMPELEKTFTMVWLDTRASGLSEGSDNPEDYQTNDFIEDIEQLRIHLKQEKVWIAGHSMGGWQVLNYGIKYNKNLNGIIAIAAFAGLDQMAQDEYVKAIQKRSSAPYYAAGSKMLLGQDTTKRTLQENMGYIMPFYFHDQANLPKFMAVENVKLSQKAWEMTSKGGLGSEQILDLLPKITVPTLVLVGDDDFICDQISHASRIHKAIKNSHLAVIKNAGHFIWIEQPEVFFGEINNWMKKQKL</sequence>
<dbReference type="InterPro" id="IPR050266">
    <property type="entry name" value="AB_hydrolase_sf"/>
</dbReference>
<dbReference type="Proteomes" id="UP001595616">
    <property type="component" value="Unassembled WGS sequence"/>
</dbReference>
<evidence type="ECO:0000259" key="2">
    <source>
        <dbReference type="Pfam" id="PF00561"/>
    </source>
</evidence>
<reference evidence="4" key="1">
    <citation type="journal article" date="2019" name="Int. J. Syst. Evol. Microbiol.">
        <title>The Global Catalogue of Microorganisms (GCM) 10K type strain sequencing project: providing services to taxonomists for standard genome sequencing and annotation.</title>
        <authorList>
            <consortium name="The Broad Institute Genomics Platform"/>
            <consortium name="The Broad Institute Genome Sequencing Center for Infectious Disease"/>
            <person name="Wu L."/>
            <person name="Ma J."/>
        </authorList>
    </citation>
    <scope>NUCLEOTIDE SEQUENCE [LARGE SCALE GENOMIC DNA]</scope>
    <source>
        <strain evidence="4">CECT 7956</strain>
    </source>
</reference>
<proteinExistence type="predicted"/>
<dbReference type="GO" id="GO:0016787">
    <property type="term" value="F:hydrolase activity"/>
    <property type="evidence" value="ECO:0007669"/>
    <property type="project" value="UniProtKB-KW"/>
</dbReference>
<feature type="chain" id="PRO_5045809450" evidence="1">
    <location>
        <begin position="21"/>
        <end position="308"/>
    </location>
</feature>
<dbReference type="SUPFAM" id="SSF53474">
    <property type="entry name" value="alpha/beta-Hydrolases"/>
    <property type="match status" value="1"/>
</dbReference>
<dbReference type="RefSeq" id="WP_379839044.1">
    <property type="nucleotide sequence ID" value="NZ_JBHRYQ010000001.1"/>
</dbReference>
<dbReference type="PANTHER" id="PTHR43798:SF33">
    <property type="entry name" value="HYDROLASE, PUTATIVE (AFU_ORTHOLOGUE AFUA_2G14860)-RELATED"/>
    <property type="match status" value="1"/>
</dbReference>
<keyword evidence="4" id="KW-1185">Reference proteome</keyword>
<dbReference type="PANTHER" id="PTHR43798">
    <property type="entry name" value="MONOACYLGLYCEROL LIPASE"/>
    <property type="match status" value="1"/>
</dbReference>
<comment type="caution">
    <text evidence="3">The sequence shown here is derived from an EMBL/GenBank/DDBJ whole genome shotgun (WGS) entry which is preliminary data.</text>
</comment>
<gene>
    <name evidence="3" type="ORF">ACFOOI_16065</name>
</gene>
<organism evidence="3 4">
    <name type="scientific">Lacihabitans lacunae</name>
    <dbReference type="NCBI Taxonomy" id="1028214"/>
    <lineage>
        <taxon>Bacteria</taxon>
        <taxon>Pseudomonadati</taxon>
        <taxon>Bacteroidota</taxon>
        <taxon>Cytophagia</taxon>
        <taxon>Cytophagales</taxon>
        <taxon>Leadbetterellaceae</taxon>
        <taxon>Lacihabitans</taxon>
    </lineage>
</organism>
<protein>
    <submittedName>
        <fullName evidence="3">Alpha/beta fold hydrolase</fullName>
    </submittedName>
</protein>
<feature type="signal peptide" evidence="1">
    <location>
        <begin position="1"/>
        <end position="20"/>
    </location>
</feature>
<evidence type="ECO:0000313" key="4">
    <source>
        <dbReference type="Proteomes" id="UP001595616"/>
    </source>
</evidence>
<dbReference type="InterPro" id="IPR000073">
    <property type="entry name" value="AB_hydrolase_1"/>
</dbReference>
<dbReference type="EMBL" id="JBHRYQ010000001">
    <property type="protein sequence ID" value="MFC3812177.1"/>
    <property type="molecule type" value="Genomic_DNA"/>
</dbReference>
<dbReference type="Pfam" id="PF00561">
    <property type="entry name" value="Abhydrolase_1"/>
    <property type="match status" value="1"/>
</dbReference>
<dbReference type="Gene3D" id="3.40.50.1820">
    <property type="entry name" value="alpha/beta hydrolase"/>
    <property type="match status" value="1"/>
</dbReference>
<accession>A0ABV7YZ94</accession>
<name>A0ABV7YZ94_9BACT</name>